<evidence type="ECO:0000313" key="3">
    <source>
        <dbReference type="Proteomes" id="UP000688137"/>
    </source>
</evidence>
<keyword evidence="1" id="KW-0812">Transmembrane</keyword>
<keyword evidence="3" id="KW-1185">Reference proteome</keyword>
<sequence>MRLIILPNQSRIDFYSIISTCFYNLLLINVGIGTFDYQISLYYHFQTNQVCLLENYSKTQTKIQISITFLDPFQKSSKMSSKNIYSNGDSILLLTISIVNQIKFYQFRALLRFLTTKQTIPH</sequence>
<dbReference type="EMBL" id="CAJJDM010000053">
    <property type="protein sequence ID" value="CAD8074609.1"/>
    <property type="molecule type" value="Genomic_DNA"/>
</dbReference>
<comment type="caution">
    <text evidence="2">The sequence shown here is derived from an EMBL/GenBank/DDBJ whole genome shotgun (WGS) entry which is preliminary data.</text>
</comment>
<proteinExistence type="predicted"/>
<accession>A0A8S1M4P3</accession>
<name>A0A8S1M4P3_PARPR</name>
<keyword evidence="1" id="KW-0472">Membrane</keyword>
<keyword evidence="1" id="KW-1133">Transmembrane helix</keyword>
<protein>
    <recommendedName>
        <fullName evidence="4">Transmembrane protein</fullName>
    </recommendedName>
</protein>
<evidence type="ECO:0000313" key="2">
    <source>
        <dbReference type="EMBL" id="CAD8074609.1"/>
    </source>
</evidence>
<reference evidence="2" key="1">
    <citation type="submission" date="2021-01" db="EMBL/GenBank/DDBJ databases">
        <authorList>
            <consortium name="Genoscope - CEA"/>
            <person name="William W."/>
        </authorList>
    </citation>
    <scope>NUCLEOTIDE SEQUENCE</scope>
</reference>
<gene>
    <name evidence="2" type="ORF">PPRIM_AZ9-3.1.T0530061</name>
</gene>
<organism evidence="2 3">
    <name type="scientific">Paramecium primaurelia</name>
    <dbReference type="NCBI Taxonomy" id="5886"/>
    <lineage>
        <taxon>Eukaryota</taxon>
        <taxon>Sar</taxon>
        <taxon>Alveolata</taxon>
        <taxon>Ciliophora</taxon>
        <taxon>Intramacronucleata</taxon>
        <taxon>Oligohymenophorea</taxon>
        <taxon>Peniculida</taxon>
        <taxon>Parameciidae</taxon>
        <taxon>Paramecium</taxon>
    </lineage>
</organism>
<evidence type="ECO:0008006" key="4">
    <source>
        <dbReference type="Google" id="ProtNLM"/>
    </source>
</evidence>
<feature type="transmembrane region" description="Helical" evidence="1">
    <location>
        <begin position="12"/>
        <end position="32"/>
    </location>
</feature>
<dbReference type="AlphaFoldDB" id="A0A8S1M4P3"/>
<evidence type="ECO:0000256" key="1">
    <source>
        <dbReference type="SAM" id="Phobius"/>
    </source>
</evidence>
<dbReference type="Proteomes" id="UP000688137">
    <property type="component" value="Unassembled WGS sequence"/>
</dbReference>